<evidence type="ECO:0000256" key="11">
    <source>
        <dbReference type="ARBA" id="ARBA00031158"/>
    </source>
</evidence>
<evidence type="ECO:0000256" key="4">
    <source>
        <dbReference type="ARBA" id="ARBA00013076"/>
    </source>
</evidence>
<dbReference type="PANTHER" id="PTHR42802">
    <property type="entry name" value="MONOOXYGENASE"/>
    <property type="match status" value="1"/>
</dbReference>
<evidence type="ECO:0000256" key="8">
    <source>
        <dbReference type="ARBA" id="ARBA00022857"/>
    </source>
</evidence>
<dbReference type="GO" id="GO:0047091">
    <property type="term" value="F:L-lysine 6-monooxygenase (NADPH) activity"/>
    <property type="evidence" value="ECO:0007669"/>
    <property type="project" value="UniProtKB-EC"/>
</dbReference>
<keyword evidence="16" id="KW-1185">Reference proteome</keyword>
<comment type="cofactor">
    <cofactor evidence="1">
        <name>FAD</name>
        <dbReference type="ChEBI" id="CHEBI:57692"/>
    </cofactor>
</comment>
<evidence type="ECO:0000313" key="16">
    <source>
        <dbReference type="Proteomes" id="UP000028091"/>
    </source>
</evidence>
<accession>A0A081LAT3</accession>
<evidence type="ECO:0000256" key="7">
    <source>
        <dbReference type="ARBA" id="ARBA00022827"/>
    </source>
</evidence>
<evidence type="ECO:0000256" key="3">
    <source>
        <dbReference type="ARBA" id="ARBA00007588"/>
    </source>
</evidence>
<organism evidence="15 16">
    <name type="scientific">Bacillus zhangzhouensis</name>
    <dbReference type="NCBI Taxonomy" id="1178540"/>
    <lineage>
        <taxon>Bacteria</taxon>
        <taxon>Bacillati</taxon>
        <taxon>Bacillota</taxon>
        <taxon>Bacilli</taxon>
        <taxon>Bacillales</taxon>
        <taxon>Bacillaceae</taxon>
        <taxon>Bacillus</taxon>
    </lineage>
</organism>
<gene>
    <name evidence="15" type="ORF">BA70_02175</name>
</gene>
<dbReference type="PANTHER" id="PTHR42802:SF1">
    <property type="entry name" value="L-ORNITHINE N(5)-MONOOXYGENASE"/>
    <property type="match status" value="1"/>
</dbReference>
<dbReference type="SUPFAM" id="SSF51905">
    <property type="entry name" value="FAD/NAD(P)-binding domain"/>
    <property type="match status" value="2"/>
</dbReference>
<keyword evidence="6" id="KW-0285">Flavoprotein</keyword>
<dbReference type="eggNOG" id="COG3486">
    <property type="taxonomic scope" value="Bacteria"/>
</dbReference>
<keyword evidence="8" id="KW-0521">NADP</keyword>
<name>A0A081LAT3_9BACI</name>
<dbReference type="OrthoDB" id="7527071at2"/>
<dbReference type="InterPro" id="IPR025700">
    <property type="entry name" value="Lys/Orn_oxygenase"/>
</dbReference>
<keyword evidence="9" id="KW-0560">Oxidoreductase</keyword>
<evidence type="ECO:0000256" key="14">
    <source>
        <dbReference type="ARBA" id="ARBA00048407"/>
    </source>
</evidence>
<dbReference type="AlphaFoldDB" id="A0A081LAT3"/>
<dbReference type="EC" id="1.14.13.59" evidence="4"/>
<comment type="caution">
    <text evidence="15">The sequence shown here is derived from an EMBL/GenBank/DDBJ whole genome shotgun (WGS) entry which is preliminary data.</text>
</comment>
<protein>
    <recommendedName>
        <fullName evidence="5">L-lysine N6-monooxygenase MbtG</fullName>
        <ecNumber evidence="4">1.14.13.59</ecNumber>
    </recommendedName>
    <alternativeName>
        <fullName evidence="13">Lysine 6-N-hydroxylase</fullName>
    </alternativeName>
    <alternativeName>
        <fullName evidence="12">Lysine N6-hydroxylase</fullName>
    </alternativeName>
    <alternativeName>
        <fullName evidence="10">Lysine-N-oxygenase</fullName>
    </alternativeName>
    <alternativeName>
        <fullName evidence="11">Mycobactin synthase protein G</fullName>
    </alternativeName>
</protein>
<evidence type="ECO:0000256" key="13">
    <source>
        <dbReference type="ARBA" id="ARBA00032738"/>
    </source>
</evidence>
<comment type="catalytic activity">
    <reaction evidence="14">
        <text>L-lysine + NADPH + O2 = N(6)-hydroxy-L-lysine + NADP(+) + H2O</text>
        <dbReference type="Rhea" id="RHEA:23228"/>
        <dbReference type="ChEBI" id="CHEBI:15377"/>
        <dbReference type="ChEBI" id="CHEBI:15379"/>
        <dbReference type="ChEBI" id="CHEBI:32551"/>
        <dbReference type="ChEBI" id="CHEBI:57783"/>
        <dbReference type="ChEBI" id="CHEBI:57820"/>
        <dbReference type="ChEBI" id="CHEBI:58349"/>
        <dbReference type="EC" id="1.14.13.59"/>
    </reaction>
</comment>
<proteinExistence type="inferred from homology"/>
<dbReference type="Pfam" id="PF13434">
    <property type="entry name" value="Lys_Orn_oxgnase"/>
    <property type="match status" value="1"/>
</dbReference>
<dbReference type="InterPro" id="IPR036188">
    <property type="entry name" value="FAD/NAD-bd_sf"/>
</dbReference>
<dbReference type="Gene3D" id="3.50.50.60">
    <property type="entry name" value="FAD/NAD(P)-binding domain"/>
    <property type="match status" value="1"/>
</dbReference>
<comment type="pathway">
    <text evidence="2">Siderophore biosynthesis.</text>
</comment>
<comment type="similarity">
    <text evidence="3">Belongs to the lysine N(6)-hydroxylase/L-ornithine N(5)-oxygenase family.</text>
</comment>
<evidence type="ECO:0000256" key="9">
    <source>
        <dbReference type="ARBA" id="ARBA00023002"/>
    </source>
</evidence>
<evidence type="ECO:0000256" key="10">
    <source>
        <dbReference type="ARBA" id="ARBA00029939"/>
    </source>
</evidence>
<evidence type="ECO:0000256" key="5">
    <source>
        <dbReference type="ARBA" id="ARBA00016406"/>
    </source>
</evidence>
<evidence type="ECO:0000256" key="6">
    <source>
        <dbReference type="ARBA" id="ARBA00022630"/>
    </source>
</evidence>
<keyword evidence="15" id="KW-0503">Monooxygenase</keyword>
<dbReference type="RefSeq" id="WP_034321524.1">
    <property type="nucleotide sequence ID" value="NZ_JOTP01000010.1"/>
</dbReference>
<evidence type="ECO:0000256" key="2">
    <source>
        <dbReference type="ARBA" id="ARBA00004924"/>
    </source>
</evidence>
<keyword evidence="7" id="KW-0274">FAD</keyword>
<evidence type="ECO:0000256" key="1">
    <source>
        <dbReference type="ARBA" id="ARBA00001974"/>
    </source>
</evidence>
<dbReference type="Proteomes" id="UP000028091">
    <property type="component" value="Unassembled WGS sequence"/>
</dbReference>
<evidence type="ECO:0000256" key="12">
    <source>
        <dbReference type="ARBA" id="ARBA00032493"/>
    </source>
</evidence>
<reference evidence="15 16" key="1">
    <citation type="submission" date="2012-09" db="EMBL/GenBank/DDBJ databases">
        <title>Genome Sequence of Bacillus sp. DW5-4.</title>
        <authorList>
            <person name="Lai Q."/>
            <person name="Liu Y."/>
            <person name="Shao Z."/>
        </authorList>
    </citation>
    <scope>NUCLEOTIDE SEQUENCE [LARGE SCALE GENOMIC DNA]</scope>
    <source>
        <strain evidence="15 16">DW5-4</strain>
    </source>
</reference>
<evidence type="ECO:0000313" key="15">
    <source>
        <dbReference type="EMBL" id="KEP26359.1"/>
    </source>
</evidence>
<sequence length="424" mass="49005">MIDVIGIGIGPANLGLAALLEEYEDVTCCFFEQEAHFAWHPGMLIKGTDLQVSFLADLVTMANPRSRYTFLNYLHESNRLHRFYTFEQFDIPRREFNEYLSWVAGELDSCQFGMKVEEVTDCQEGYLVKVRQMKDGSLSEYHAKHVVLGTGSKPMIPVDVPEAALPHVTHSSRYLDQQKELHEAESVTVIGSGQSAAEIFLDLLQHQKKGQQLSWFTRSSEFRELEKAELGQELFTPKYVEYFHSLPYEERMNTLPRLTGLRNGIDASTLSRIYQELYHRSVSGEEPSVLIQPMTELEAIQMEEHRPLELHLRQWKLKKEKKITADHVVLATGYTPNIPAWFSAYESLIEWESDEHFKVTGDFRLVFKDKRSHHFFTFTHLDHSHGTAATNLKLSIYRNQKVIQTIRGVKETPVKQETAFQQFD</sequence>
<dbReference type="EMBL" id="JOTP01000010">
    <property type="protein sequence ID" value="KEP26359.1"/>
    <property type="molecule type" value="Genomic_DNA"/>
</dbReference>